<feature type="region of interest" description="Disordered" evidence="1">
    <location>
        <begin position="272"/>
        <end position="361"/>
    </location>
</feature>
<evidence type="ECO:0000313" key="4">
    <source>
        <dbReference type="Proteomes" id="UP000029665"/>
    </source>
</evidence>
<reference evidence="3" key="1">
    <citation type="submission" date="2014-01" db="EMBL/GenBank/DDBJ databases">
        <title>The genome of the white-rot fungus Pycnoporus cinnabarinus: a basidiomycete model with a versatile arsenal for lignocellulosic biomass breakdown.</title>
        <authorList>
            <person name="Levasseur A."/>
            <person name="Lomascolo A."/>
            <person name="Ruiz-Duenas F.J."/>
            <person name="Uzan E."/>
            <person name="Piumi F."/>
            <person name="Kues U."/>
            <person name="Ram A.F.J."/>
            <person name="Murat C."/>
            <person name="Haon M."/>
            <person name="Benoit I."/>
            <person name="Arfi Y."/>
            <person name="Chevret D."/>
            <person name="Drula E."/>
            <person name="Kwon M.J."/>
            <person name="Gouret P."/>
            <person name="Lesage-Meessen L."/>
            <person name="Lombard V."/>
            <person name="Mariette J."/>
            <person name="Noirot C."/>
            <person name="Park J."/>
            <person name="Patyshakuliyeva A."/>
            <person name="Wieneger R.A.B."/>
            <person name="Wosten H.A.B."/>
            <person name="Martin F."/>
            <person name="Coutinho P.M."/>
            <person name="de Vries R."/>
            <person name="Martinez A.T."/>
            <person name="Klopp C."/>
            <person name="Pontarotti P."/>
            <person name="Henrissat B."/>
            <person name="Record E."/>
        </authorList>
    </citation>
    <scope>NUCLEOTIDE SEQUENCE [LARGE SCALE GENOMIC DNA]</scope>
    <source>
        <strain evidence="3">BRFM137</strain>
    </source>
</reference>
<name>A0A060S1X0_PYCCI</name>
<accession>A0A060S1X0</accession>
<feature type="compositionally biased region" description="Basic and acidic residues" evidence="1">
    <location>
        <begin position="323"/>
        <end position="334"/>
    </location>
</feature>
<feature type="domain" description="J" evidence="2">
    <location>
        <begin position="19"/>
        <end position="89"/>
    </location>
</feature>
<evidence type="ECO:0000313" key="3">
    <source>
        <dbReference type="EMBL" id="CDO68337.1"/>
    </source>
</evidence>
<evidence type="ECO:0000259" key="2">
    <source>
        <dbReference type="PROSITE" id="PS50076"/>
    </source>
</evidence>
<dbReference type="HOGENOM" id="CLU_055868_0_0_1"/>
<dbReference type="InterPro" id="IPR036869">
    <property type="entry name" value="J_dom_sf"/>
</dbReference>
<dbReference type="InterPro" id="IPR052594">
    <property type="entry name" value="J_domain-containing_protein"/>
</dbReference>
<dbReference type="InterPro" id="IPR018253">
    <property type="entry name" value="DnaJ_domain_CS"/>
</dbReference>
<dbReference type="Proteomes" id="UP000029665">
    <property type="component" value="Unassembled WGS sequence"/>
</dbReference>
<dbReference type="PANTHER" id="PTHR44144:SF1">
    <property type="entry name" value="DNAJ HOMOLOG SUBFAMILY C MEMBER 9"/>
    <property type="match status" value="1"/>
</dbReference>
<dbReference type="EMBL" id="CCBP010000011">
    <property type="protein sequence ID" value="CDO68337.1"/>
    <property type="molecule type" value="Genomic_DNA"/>
</dbReference>
<dbReference type="PROSITE" id="PS50076">
    <property type="entry name" value="DNAJ_2"/>
    <property type="match status" value="1"/>
</dbReference>
<dbReference type="CDD" id="cd06257">
    <property type="entry name" value="DnaJ"/>
    <property type="match status" value="1"/>
</dbReference>
<feature type="region of interest" description="Disordered" evidence="1">
    <location>
        <begin position="221"/>
        <end position="246"/>
    </location>
</feature>
<comment type="caution">
    <text evidence="3">The sequence shown here is derived from an EMBL/GenBank/DDBJ whole genome shotgun (WGS) entry which is preliminary data.</text>
</comment>
<dbReference type="PROSITE" id="PS00636">
    <property type="entry name" value="DNAJ_1"/>
    <property type="match status" value="1"/>
</dbReference>
<dbReference type="GO" id="GO:0005634">
    <property type="term" value="C:nucleus"/>
    <property type="evidence" value="ECO:0007669"/>
    <property type="project" value="TreeGrafter"/>
</dbReference>
<evidence type="ECO:0000256" key="1">
    <source>
        <dbReference type="SAM" id="MobiDB-lite"/>
    </source>
</evidence>
<dbReference type="PANTHER" id="PTHR44144">
    <property type="entry name" value="DNAJ HOMOLOG SUBFAMILY C MEMBER 9"/>
    <property type="match status" value="1"/>
</dbReference>
<dbReference type="AlphaFoldDB" id="A0A060S1X0"/>
<dbReference type="GO" id="GO:0005737">
    <property type="term" value="C:cytoplasm"/>
    <property type="evidence" value="ECO:0007669"/>
    <property type="project" value="TreeGrafter"/>
</dbReference>
<dbReference type="Pfam" id="PF00226">
    <property type="entry name" value="DnaJ"/>
    <property type="match status" value="1"/>
</dbReference>
<dbReference type="OMA" id="CETKKDI"/>
<dbReference type="Gene3D" id="1.10.287.110">
    <property type="entry name" value="DnaJ domain"/>
    <property type="match status" value="1"/>
</dbReference>
<dbReference type="SUPFAM" id="SSF46565">
    <property type="entry name" value="Chaperone J-domain"/>
    <property type="match status" value="1"/>
</dbReference>
<proteinExistence type="predicted"/>
<dbReference type="OrthoDB" id="110024at2759"/>
<protein>
    <recommendedName>
        <fullName evidence="2">J domain-containing protein</fullName>
    </recommendedName>
</protein>
<feature type="compositionally biased region" description="Low complexity" evidence="1">
    <location>
        <begin position="342"/>
        <end position="352"/>
    </location>
</feature>
<gene>
    <name evidence="3" type="ORF">BN946_scf184799.g64</name>
</gene>
<organism evidence="3 4">
    <name type="scientific">Pycnoporus cinnabarinus</name>
    <name type="common">Cinnabar-red polypore</name>
    <name type="synonym">Trametes cinnabarina</name>
    <dbReference type="NCBI Taxonomy" id="5643"/>
    <lineage>
        <taxon>Eukaryota</taxon>
        <taxon>Fungi</taxon>
        <taxon>Dikarya</taxon>
        <taxon>Basidiomycota</taxon>
        <taxon>Agaricomycotina</taxon>
        <taxon>Agaricomycetes</taxon>
        <taxon>Polyporales</taxon>
        <taxon>Polyporaceae</taxon>
        <taxon>Trametes</taxon>
    </lineage>
</organism>
<dbReference type="GO" id="GO:0031072">
    <property type="term" value="F:heat shock protein binding"/>
    <property type="evidence" value="ECO:0007669"/>
    <property type="project" value="TreeGrafter"/>
</dbReference>
<dbReference type="InterPro" id="IPR001623">
    <property type="entry name" value="DnaJ_domain"/>
</dbReference>
<dbReference type="PRINTS" id="PR00625">
    <property type="entry name" value="JDOMAIN"/>
</dbReference>
<dbReference type="SMART" id="SM00271">
    <property type="entry name" value="DnaJ"/>
    <property type="match status" value="1"/>
</dbReference>
<keyword evidence="4" id="KW-1185">Reference proteome</keyword>
<dbReference type="InterPro" id="IPR056453">
    <property type="entry name" value="HTH_DNAJC9"/>
</dbReference>
<sequence length="361" mass="40293">MDDREDPIAQFFPDPDSVDLYEVLSLKSDASPDDIKKAYRKLALKYHPDKHAGASDEAKAEASVRFQQLGFAYAVLSDDARRKRYDLSGKTDEGADFGPGEGGWEAYFEELYDRVTRDKLDELKKEYQGSAEEVEDLKKAYTETEGSLEDMMLHIPHSTYEDEARFIVIITDLIKKGELPLLPRWESSTKDEKAKLVRKKQAQKEAKEAEALAKELGVWDEFYGSGKPGARKTKGKGKQSAADEEDTSALQALILKKRKNMDSFFDSLAAKYMDAEPEPKGGKKGKKRAKAAEDENEEEASASPRKRSKKAVPPPPDIDEAEFERIQQRLEAGKAKRGAGEGSSAKSSPSKTRTTKGRKAK</sequence>
<dbReference type="Pfam" id="PF23302">
    <property type="entry name" value="HTH_DNAJC9"/>
    <property type="match status" value="1"/>
</dbReference>